<sequence>MKFNRVTFAFIYRHPVINIPTTLDEYADLIKSKLQKAYEKDRHAYAAVFKRWDLVWVKNDVVQRGQCRKLTFNWNGPYVMEQKVNQVNYEIRPVKTKDKRLIIHLNRMKSHYGGVDSQDKALNGTDEATRQITHTRAKFLISRTEIKGMGKEKKKFSLMVFVSACISQATQNGLYTKPNNEQQSLASQERIQHAQIPTLLAQERTQLAQNLKNGHNWLKNGHKNQSFTSEGVIHKLQVRLNVDESERGFSNRLPEHASVHEGDPKRPTGMISAHQAPRNGQDIRTTRGVTDRGGSTLRRDRNSVKVINMFLNTNPYHNLPTTQLFSFFLMAIIAPNSHPLH</sequence>
<name>A0A3M7S1P6_BRAPC</name>
<dbReference type="AlphaFoldDB" id="A0A3M7S1P6"/>
<organism evidence="3 4">
    <name type="scientific">Brachionus plicatilis</name>
    <name type="common">Marine rotifer</name>
    <name type="synonym">Brachionus muelleri</name>
    <dbReference type="NCBI Taxonomy" id="10195"/>
    <lineage>
        <taxon>Eukaryota</taxon>
        <taxon>Metazoa</taxon>
        <taxon>Spiralia</taxon>
        <taxon>Gnathifera</taxon>
        <taxon>Rotifera</taxon>
        <taxon>Eurotatoria</taxon>
        <taxon>Monogononta</taxon>
        <taxon>Pseudotrocha</taxon>
        <taxon>Ploima</taxon>
        <taxon>Brachionidae</taxon>
        <taxon>Brachionus</taxon>
    </lineage>
</organism>
<dbReference type="InterPro" id="IPR054465">
    <property type="entry name" value="Integrase_p58-like_C"/>
</dbReference>
<feature type="region of interest" description="Disordered" evidence="1">
    <location>
        <begin position="272"/>
        <end position="296"/>
    </location>
</feature>
<reference evidence="3 4" key="1">
    <citation type="journal article" date="2018" name="Sci. Rep.">
        <title>Genomic signatures of local adaptation to the degree of environmental predictability in rotifers.</title>
        <authorList>
            <person name="Franch-Gras L."/>
            <person name="Hahn C."/>
            <person name="Garcia-Roger E.M."/>
            <person name="Carmona M.J."/>
            <person name="Serra M."/>
            <person name="Gomez A."/>
        </authorList>
    </citation>
    <scope>NUCLEOTIDE SEQUENCE [LARGE SCALE GENOMIC DNA]</scope>
    <source>
        <strain evidence="3">HYR1</strain>
    </source>
</reference>
<comment type="caution">
    <text evidence="3">The sequence shown here is derived from an EMBL/GenBank/DDBJ whole genome shotgun (WGS) entry which is preliminary data.</text>
</comment>
<dbReference type="Proteomes" id="UP000276133">
    <property type="component" value="Unassembled WGS sequence"/>
</dbReference>
<proteinExistence type="predicted"/>
<evidence type="ECO:0000313" key="3">
    <source>
        <dbReference type="EMBL" id="RNA29568.1"/>
    </source>
</evidence>
<dbReference type="Pfam" id="PF22938">
    <property type="entry name" value="Integrase_p58_C"/>
    <property type="match status" value="1"/>
</dbReference>
<evidence type="ECO:0000313" key="4">
    <source>
        <dbReference type="Proteomes" id="UP000276133"/>
    </source>
</evidence>
<feature type="domain" description="Integrase p58-like C-terminal" evidence="2">
    <location>
        <begin position="76"/>
        <end position="109"/>
    </location>
</feature>
<dbReference type="EMBL" id="REGN01002201">
    <property type="protein sequence ID" value="RNA29568.1"/>
    <property type="molecule type" value="Genomic_DNA"/>
</dbReference>
<accession>A0A3M7S1P6</accession>
<protein>
    <recommendedName>
        <fullName evidence="2">Integrase p58-like C-terminal domain-containing protein</fullName>
    </recommendedName>
</protein>
<evidence type="ECO:0000256" key="1">
    <source>
        <dbReference type="SAM" id="MobiDB-lite"/>
    </source>
</evidence>
<dbReference type="OrthoDB" id="8946894at2759"/>
<gene>
    <name evidence="3" type="ORF">BpHYR1_041901</name>
</gene>
<keyword evidence="4" id="KW-1185">Reference proteome</keyword>
<evidence type="ECO:0000259" key="2">
    <source>
        <dbReference type="Pfam" id="PF22938"/>
    </source>
</evidence>